<feature type="non-terminal residue" evidence="2">
    <location>
        <position position="1"/>
    </location>
</feature>
<evidence type="ECO:0000256" key="1">
    <source>
        <dbReference type="SAM" id="MobiDB-lite"/>
    </source>
</evidence>
<reference evidence="2 3" key="1">
    <citation type="submission" date="2020-02" db="EMBL/GenBank/DDBJ databases">
        <title>Draft genome sequence of Haematococcus lacustris strain NIES-144.</title>
        <authorList>
            <person name="Morimoto D."/>
            <person name="Nakagawa S."/>
            <person name="Yoshida T."/>
            <person name="Sawayama S."/>
        </authorList>
    </citation>
    <scope>NUCLEOTIDE SEQUENCE [LARGE SCALE GENOMIC DNA]</scope>
    <source>
        <strain evidence="2 3">NIES-144</strain>
    </source>
</reference>
<name>A0A699YEM6_HAELA</name>
<gene>
    <name evidence="2" type="ORF">HaLaN_03517</name>
</gene>
<proteinExistence type="predicted"/>
<keyword evidence="3" id="KW-1185">Reference proteome</keyword>
<evidence type="ECO:0000313" key="3">
    <source>
        <dbReference type="Proteomes" id="UP000485058"/>
    </source>
</evidence>
<dbReference type="AlphaFoldDB" id="A0A699YEM6"/>
<dbReference type="EMBL" id="BLLF01000167">
    <property type="protein sequence ID" value="GFH08537.1"/>
    <property type="molecule type" value="Genomic_DNA"/>
</dbReference>
<feature type="non-terminal residue" evidence="2">
    <location>
        <position position="121"/>
    </location>
</feature>
<organism evidence="2 3">
    <name type="scientific">Haematococcus lacustris</name>
    <name type="common">Green alga</name>
    <name type="synonym">Haematococcus pluvialis</name>
    <dbReference type="NCBI Taxonomy" id="44745"/>
    <lineage>
        <taxon>Eukaryota</taxon>
        <taxon>Viridiplantae</taxon>
        <taxon>Chlorophyta</taxon>
        <taxon>core chlorophytes</taxon>
        <taxon>Chlorophyceae</taxon>
        <taxon>CS clade</taxon>
        <taxon>Chlamydomonadales</taxon>
        <taxon>Haematococcaceae</taxon>
        <taxon>Haematococcus</taxon>
    </lineage>
</organism>
<evidence type="ECO:0000313" key="2">
    <source>
        <dbReference type="EMBL" id="GFH08537.1"/>
    </source>
</evidence>
<sequence length="121" mass="12399">AGSSASQGQGVPWPGLRASARQATQGPAAAAACCGTVVCASHLSCHQLTLSACFVMPNLCIALSQGSGNAWFTVSVFDCNEGSRLRVKVLEQDMRQAGEGMSDIVHEGSTGPVATSHSHRA</sequence>
<comment type="caution">
    <text evidence="2">The sequence shown here is derived from an EMBL/GenBank/DDBJ whole genome shotgun (WGS) entry which is preliminary data.</text>
</comment>
<feature type="region of interest" description="Disordered" evidence="1">
    <location>
        <begin position="100"/>
        <end position="121"/>
    </location>
</feature>
<protein>
    <submittedName>
        <fullName evidence="2">Uncharacterized protein</fullName>
    </submittedName>
</protein>
<accession>A0A699YEM6</accession>
<dbReference type="Proteomes" id="UP000485058">
    <property type="component" value="Unassembled WGS sequence"/>
</dbReference>
<feature type="compositionally biased region" description="Polar residues" evidence="1">
    <location>
        <begin position="112"/>
        <end position="121"/>
    </location>
</feature>